<name>A0A2M7FZF0_9BACT</name>
<evidence type="ECO:0000256" key="1">
    <source>
        <dbReference type="SAM" id="MobiDB-lite"/>
    </source>
</evidence>
<feature type="region of interest" description="Disordered" evidence="1">
    <location>
        <begin position="63"/>
        <end position="165"/>
    </location>
</feature>
<feature type="compositionally biased region" description="Polar residues" evidence="1">
    <location>
        <begin position="152"/>
        <end position="165"/>
    </location>
</feature>
<gene>
    <name evidence="2" type="ORF">COW36_21500</name>
</gene>
<dbReference type="AlphaFoldDB" id="A0A2M7FZF0"/>
<feature type="region of interest" description="Disordered" evidence="1">
    <location>
        <begin position="182"/>
        <end position="205"/>
    </location>
</feature>
<protein>
    <submittedName>
        <fullName evidence="2">Uncharacterized protein</fullName>
    </submittedName>
</protein>
<organism evidence="2 3">
    <name type="scientific">bacterium (Candidatus Blackallbacteria) CG17_big_fil_post_rev_8_21_14_2_50_48_46</name>
    <dbReference type="NCBI Taxonomy" id="2014261"/>
    <lineage>
        <taxon>Bacteria</taxon>
        <taxon>Candidatus Blackallbacteria</taxon>
    </lineage>
</organism>
<comment type="caution">
    <text evidence="2">The sequence shown here is derived from an EMBL/GenBank/DDBJ whole genome shotgun (WGS) entry which is preliminary data.</text>
</comment>
<accession>A0A2M7FZF0</accession>
<dbReference type="EMBL" id="PFFQ01000059">
    <property type="protein sequence ID" value="PIW14615.1"/>
    <property type="molecule type" value="Genomic_DNA"/>
</dbReference>
<proteinExistence type="predicted"/>
<evidence type="ECO:0000313" key="3">
    <source>
        <dbReference type="Proteomes" id="UP000231019"/>
    </source>
</evidence>
<dbReference type="Proteomes" id="UP000231019">
    <property type="component" value="Unassembled WGS sequence"/>
</dbReference>
<reference evidence="2 3" key="1">
    <citation type="submission" date="2017-09" db="EMBL/GenBank/DDBJ databases">
        <title>Depth-based differentiation of microbial function through sediment-hosted aquifers and enrichment of novel symbionts in the deep terrestrial subsurface.</title>
        <authorList>
            <person name="Probst A.J."/>
            <person name="Ladd B."/>
            <person name="Jarett J.K."/>
            <person name="Geller-Mcgrath D.E."/>
            <person name="Sieber C.M."/>
            <person name="Emerson J.B."/>
            <person name="Anantharaman K."/>
            <person name="Thomas B.C."/>
            <person name="Malmstrom R."/>
            <person name="Stieglmeier M."/>
            <person name="Klingl A."/>
            <person name="Woyke T."/>
            <person name="Ryan C.M."/>
            <person name="Banfield J.F."/>
        </authorList>
    </citation>
    <scope>NUCLEOTIDE SEQUENCE [LARGE SCALE GENOMIC DNA]</scope>
    <source>
        <strain evidence="2">CG17_big_fil_post_rev_8_21_14_2_50_48_46</strain>
    </source>
</reference>
<evidence type="ECO:0000313" key="2">
    <source>
        <dbReference type="EMBL" id="PIW14615.1"/>
    </source>
</evidence>
<sequence length="231" mass="25730">MSDSEDKKSAYDKILHETLLERTGRNFKRNLGQAPVPQAPERLSKEDAANLIFDNILKKRENLPAKQAPAQDSAPLSSELSLDQRPTEISETYSDILDSILWPEDQSEDSPPDLQKTVAEKPSKEPVAPDYQSILHKTLANRTGKALDSTGKKNQPVNPPRSQQPMISQTFAAALDSVLDFEEERPAKGKPPLGGKGKSKAENDLLTQTVYNQQLDEILWPSEAKKKSDWD</sequence>